<dbReference type="Pfam" id="PF17696">
    <property type="entry name" value="ALN"/>
    <property type="match status" value="1"/>
</dbReference>
<name>A0A8C3KNZ5_9CHAR</name>
<dbReference type="AlphaFoldDB" id="A0A8C3KNZ5"/>
<dbReference type="Ensembl" id="ENSCPGT00000027031.1">
    <property type="protein sequence ID" value="ENSCPGP00000024751.1"/>
    <property type="gene ID" value="ENSCPGG00000017055.1"/>
</dbReference>
<evidence type="ECO:0000256" key="2">
    <source>
        <dbReference type="SAM" id="Phobius"/>
    </source>
</evidence>
<protein>
    <recommendedName>
        <fullName evidence="5">HCV F-transactivated protein 1</fullName>
    </recommendedName>
</protein>
<accession>A0A8C3KNZ5</accession>
<feature type="region of interest" description="Disordered" evidence="1">
    <location>
        <begin position="1"/>
        <end position="24"/>
    </location>
</feature>
<feature type="transmembrane region" description="Helical" evidence="2">
    <location>
        <begin position="33"/>
        <end position="50"/>
    </location>
</feature>
<keyword evidence="2" id="KW-0472">Membrane</keyword>
<dbReference type="PANTHER" id="PTHR37367:SF1">
    <property type="entry name" value="CHROMOSOME 4 OPEN READING FRAME 3"/>
    <property type="match status" value="1"/>
</dbReference>
<dbReference type="InterPro" id="IPR038780">
    <property type="entry name" value="ALN"/>
</dbReference>
<reference evidence="3" key="1">
    <citation type="submission" date="2025-08" db="UniProtKB">
        <authorList>
            <consortium name="Ensembl"/>
        </authorList>
    </citation>
    <scope>IDENTIFICATION</scope>
</reference>
<evidence type="ECO:0008006" key="5">
    <source>
        <dbReference type="Google" id="ProtNLM"/>
    </source>
</evidence>
<evidence type="ECO:0000256" key="1">
    <source>
        <dbReference type="SAM" id="MobiDB-lite"/>
    </source>
</evidence>
<sequence>MEAAARREQRDQQRGAAADGGRSLSGQSYWLDLWLFVLFDLALFVVIYLLP</sequence>
<reference evidence="3" key="2">
    <citation type="submission" date="2025-09" db="UniProtKB">
        <authorList>
            <consortium name="Ensembl"/>
        </authorList>
    </citation>
    <scope>IDENTIFICATION</scope>
</reference>
<dbReference type="Proteomes" id="UP000694419">
    <property type="component" value="Unplaced"/>
</dbReference>
<evidence type="ECO:0000313" key="3">
    <source>
        <dbReference type="Ensembl" id="ENSCPGP00000024751.1"/>
    </source>
</evidence>
<keyword evidence="4" id="KW-1185">Reference proteome</keyword>
<organism evidence="3 4">
    <name type="scientific">Calidris pygmaea</name>
    <name type="common">Spoon-billed sandpiper</name>
    <dbReference type="NCBI Taxonomy" id="425635"/>
    <lineage>
        <taxon>Eukaryota</taxon>
        <taxon>Metazoa</taxon>
        <taxon>Chordata</taxon>
        <taxon>Craniata</taxon>
        <taxon>Vertebrata</taxon>
        <taxon>Euteleostomi</taxon>
        <taxon>Archelosauria</taxon>
        <taxon>Archosauria</taxon>
        <taxon>Dinosauria</taxon>
        <taxon>Saurischia</taxon>
        <taxon>Theropoda</taxon>
        <taxon>Coelurosauria</taxon>
        <taxon>Aves</taxon>
        <taxon>Neognathae</taxon>
        <taxon>Neoaves</taxon>
        <taxon>Charadriiformes</taxon>
        <taxon>Scolopacidae</taxon>
        <taxon>Calidris</taxon>
    </lineage>
</organism>
<proteinExistence type="predicted"/>
<feature type="compositionally biased region" description="Basic and acidic residues" evidence="1">
    <location>
        <begin position="1"/>
        <end position="13"/>
    </location>
</feature>
<keyword evidence="2" id="KW-0812">Transmembrane</keyword>
<evidence type="ECO:0000313" key="4">
    <source>
        <dbReference type="Proteomes" id="UP000694419"/>
    </source>
</evidence>
<keyword evidence="2" id="KW-1133">Transmembrane helix</keyword>
<dbReference type="PANTHER" id="PTHR37367">
    <property type="entry name" value="CHROMOSOME 4 OPEN READING FRAME 3"/>
    <property type="match status" value="1"/>
</dbReference>